<dbReference type="InterPro" id="IPR053308">
    <property type="entry name" value="Vago-like"/>
</dbReference>
<feature type="chain" id="PRO_5007300144" description="Single domain-containing protein" evidence="3">
    <location>
        <begin position="23"/>
        <end position="112"/>
    </location>
</feature>
<dbReference type="InParanoid" id="A0A139WK93"/>
<dbReference type="SMART" id="SM01318">
    <property type="entry name" value="SVWC"/>
    <property type="match status" value="1"/>
</dbReference>
<reference evidence="5 6" key="1">
    <citation type="journal article" date="2008" name="Nature">
        <title>The genome of the model beetle and pest Tribolium castaneum.</title>
        <authorList>
            <consortium name="Tribolium Genome Sequencing Consortium"/>
            <person name="Richards S."/>
            <person name="Gibbs R.A."/>
            <person name="Weinstock G.M."/>
            <person name="Brown S.J."/>
            <person name="Denell R."/>
            <person name="Beeman R.W."/>
            <person name="Gibbs R."/>
            <person name="Beeman R.W."/>
            <person name="Brown S.J."/>
            <person name="Bucher G."/>
            <person name="Friedrich M."/>
            <person name="Grimmelikhuijzen C.J."/>
            <person name="Klingler M."/>
            <person name="Lorenzen M."/>
            <person name="Richards S."/>
            <person name="Roth S."/>
            <person name="Schroder R."/>
            <person name="Tautz D."/>
            <person name="Zdobnov E.M."/>
            <person name="Muzny D."/>
            <person name="Gibbs R.A."/>
            <person name="Weinstock G.M."/>
            <person name="Attaway T."/>
            <person name="Bell S."/>
            <person name="Buhay C.J."/>
            <person name="Chandrabose M.N."/>
            <person name="Chavez D."/>
            <person name="Clerk-Blankenburg K.P."/>
            <person name="Cree A."/>
            <person name="Dao M."/>
            <person name="Davis C."/>
            <person name="Chacko J."/>
            <person name="Dinh H."/>
            <person name="Dugan-Rocha S."/>
            <person name="Fowler G."/>
            <person name="Garner T.T."/>
            <person name="Garnes J."/>
            <person name="Gnirke A."/>
            <person name="Hawes A."/>
            <person name="Hernandez J."/>
            <person name="Hines S."/>
            <person name="Holder M."/>
            <person name="Hume J."/>
            <person name="Jhangiani S.N."/>
            <person name="Joshi V."/>
            <person name="Khan Z.M."/>
            <person name="Jackson L."/>
            <person name="Kovar C."/>
            <person name="Kowis A."/>
            <person name="Lee S."/>
            <person name="Lewis L.R."/>
            <person name="Margolis J."/>
            <person name="Morgan M."/>
            <person name="Nazareth L.V."/>
            <person name="Nguyen N."/>
            <person name="Okwuonu G."/>
            <person name="Parker D."/>
            <person name="Richards S."/>
            <person name="Ruiz S.J."/>
            <person name="Santibanez J."/>
            <person name="Savard J."/>
            <person name="Scherer S.E."/>
            <person name="Schneider B."/>
            <person name="Sodergren E."/>
            <person name="Tautz D."/>
            <person name="Vattahil S."/>
            <person name="Villasana D."/>
            <person name="White C.S."/>
            <person name="Wright R."/>
            <person name="Park Y."/>
            <person name="Beeman R.W."/>
            <person name="Lord J."/>
            <person name="Oppert B."/>
            <person name="Lorenzen M."/>
            <person name="Brown S."/>
            <person name="Wang L."/>
            <person name="Savard J."/>
            <person name="Tautz D."/>
            <person name="Richards S."/>
            <person name="Weinstock G."/>
            <person name="Gibbs R.A."/>
            <person name="Liu Y."/>
            <person name="Worley K."/>
            <person name="Weinstock G."/>
            <person name="Elsik C.G."/>
            <person name="Reese J.T."/>
            <person name="Elhaik E."/>
            <person name="Landan G."/>
            <person name="Graur D."/>
            <person name="Arensburger P."/>
            <person name="Atkinson P."/>
            <person name="Beeman R.W."/>
            <person name="Beidler J."/>
            <person name="Brown S.J."/>
            <person name="Demuth J.P."/>
            <person name="Drury D.W."/>
            <person name="Du Y.Z."/>
            <person name="Fujiwara H."/>
            <person name="Lorenzen M."/>
            <person name="Maselli V."/>
            <person name="Osanai M."/>
            <person name="Park Y."/>
            <person name="Robertson H.M."/>
            <person name="Tu Z."/>
            <person name="Wang J.J."/>
            <person name="Wang S."/>
            <person name="Richards S."/>
            <person name="Song H."/>
            <person name="Zhang L."/>
            <person name="Sodergren E."/>
            <person name="Werner D."/>
            <person name="Stanke M."/>
            <person name="Morgenstern B."/>
            <person name="Solovyev V."/>
            <person name="Kosarev P."/>
            <person name="Brown G."/>
            <person name="Chen H.C."/>
            <person name="Ermolaeva O."/>
            <person name="Hlavina W."/>
            <person name="Kapustin Y."/>
            <person name="Kiryutin B."/>
            <person name="Kitts P."/>
            <person name="Maglott D."/>
            <person name="Pruitt K."/>
            <person name="Sapojnikov V."/>
            <person name="Souvorov A."/>
            <person name="Mackey A.J."/>
            <person name="Waterhouse R.M."/>
            <person name="Wyder S."/>
            <person name="Zdobnov E.M."/>
            <person name="Zdobnov E.M."/>
            <person name="Wyder S."/>
            <person name="Kriventseva E.V."/>
            <person name="Kadowaki T."/>
            <person name="Bork P."/>
            <person name="Aranda M."/>
            <person name="Bao R."/>
            <person name="Beermann A."/>
            <person name="Berns N."/>
            <person name="Bolognesi R."/>
            <person name="Bonneton F."/>
            <person name="Bopp D."/>
            <person name="Brown S.J."/>
            <person name="Bucher G."/>
            <person name="Butts T."/>
            <person name="Chaumot A."/>
            <person name="Denell R.E."/>
            <person name="Ferrier D.E."/>
            <person name="Friedrich M."/>
            <person name="Gordon C.M."/>
            <person name="Jindra M."/>
            <person name="Klingler M."/>
            <person name="Lan Q."/>
            <person name="Lattorff H.M."/>
            <person name="Laudet V."/>
            <person name="von Levetsow C."/>
            <person name="Liu Z."/>
            <person name="Lutz R."/>
            <person name="Lynch J.A."/>
            <person name="da Fonseca R.N."/>
            <person name="Posnien N."/>
            <person name="Reuter R."/>
            <person name="Roth S."/>
            <person name="Savard J."/>
            <person name="Schinko J.B."/>
            <person name="Schmitt C."/>
            <person name="Schoppmeier M."/>
            <person name="Schroder R."/>
            <person name="Shippy T.D."/>
            <person name="Simonnet F."/>
            <person name="Marques-Souza H."/>
            <person name="Tautz D."/>
            <person name="Tomoyasu Y."/>
            <person name="Trauner J."/>
            <person name="Van der Zee M."/>
            <person name="Vervoort M."/>
            <person name="Wittkopp N."/>
            <person name="Wimmer E.A."/>
            <person name="Yang X."/>
            <person name="Jones A.K."/>
            <person name="Sattelle D.B."/>
            <person name="Ebert P.R."/>
            <person name="Nelson D."/>
            <person name="Scott J.G."/>
            <person name="Beeman R.W."/>
            <person name="Muthukrishnan S."/>
            <person name="Kramer K.J."/>
            <person name="Arakane Y."/>
            <person name="Beeman R.W."/>
            <person name="Zhu Q."/>
            <person name="Hogenkamp D."/>
            <person name="Dixit R."/>
            <person name="Oppert B."/>
            <person name="Jiang H."/>
            <person name="Zou Z."/>
            <person name="Marshall J."/>
            <person name="Elpidina E."/>
            <person name="Vinokurov K."/>
            <person name="Oppert C."/>
            <person name="Zou Z."/>
            <person name="Evans J."/>
            <person name="Lu Z."/>
            <person name="Zhao P."/>
            <person name="Sumathipala N."/>
            <person name="Altincicek B."/>
            <person name="Vilcinskas A."/>
            <person name="Williams M."/>
            <person name="Hultmark D."/>
            <person name="Hetru C."/>
            <person name="Jiang H."/>
            <person name="Grimmelikhuijzen C.J."/>
            <person name="Hauser F."/>
            <person name="Cazzamali G."/>
            <person name="Williamson M."/>
            <person name="Park Y."/>
            <person name="Li B."/>
            <person name="Tanaka Y."/>
            <person name="Predel R."/>
            <person name="Neupert S."/>
            <person name="Schachtner J."/>
            <person name="Verleyen P."/>
            <person name="Raible F."/>
            <person name="Bork P."/>
            <person name="Friedrich M."/>
            <person name="Walden K.K."/>
            <person name="Robertson H.M."/>
            <person name="Angeli S."/>
            <person name="Foret S."/>
            <person name="Bucher G."/>
            <person name="Schuetz S."/>
            <person name="Maleszka R."/>
            <person name="Wimmer E.A."/>
            <person name="Beeman R.W."/>
            <person name="Lorenzen M."/>
            <person name="Tomoyasu Y."/>
            <person name="Miller S.C."/>
            <person name="Grossmann D."/>
            <person name="Bucher G."/>
        </authorList>
    </citation>
    <scope>NUCLEOTIDE SEQUENCE [LARGE SCALE GENOMIC DNA]</scope>
    <source>
        <strain evidence="5 6">Georgia GA2</strain>
    </source>
</reference>
<proteinExistence type="predicted"/>
<evidence type="ECO:0000256" key="2">
    <source>
        <dbReference type="ARBA" id="ARBA00022525"/>
    </source>
</evidence>
<feature type="signal peptide" evidence="3">
    <location>
        <begin position="1"/>
        <end position="22"/>
    </location>
</feature>
<keyword evidence="2" id="KW-0964">Secreted</keyword>
<keyword evidence="6" id="KW-1185">Reference proteome</keyword>
<organism evidence="5 6">
    <name type="scientific">Tribolium castaneum</name>
    <name type="common">Red flour beetle</name>
    <dbReference type="NCBI Taxonomy" id="7070"/>
    <lineage>
        <taxon>Eukaryota</taxon>
        <taxon>Metazoa</taxon>
        <taxon>Ecdysozoa</taxon>
        <taxon>Arthropoda</taxon>
        <taxon>Hexapoda</taxon>
        <taxon>Insecta</taxon>
        <taxon>Pterygota</taxon>
        <taxon>Neoptera</taxon>
        <taxon>Endopterygota</taxon>
        <taxon>Coleoptera</taxon>
        <taxon>Polyphaga</taxon>
        <taxon>Cucujiformia</taxon>
        <taxon>Tenebrionidae</taxon>
        <taxon>Tenebrionidae incertae sedis</taxon>
        <taxon>Tribolium</taxon>
    </lineage>
</organism>
<dbReference type="InterPro" id="IPR029277">
    <property type="entry name" value="SVWC_dom"/>
</dbReference>
<evidence type="ECO:0000256" key="3">
    <source>
        <dbReference type="SAM" id="SignalP"/>
    </source>
</evidence>
<reference evidence="5 6" key="2">
    <citation type="journal article" date="2010" name="Nucleic Acids Res.">
        <title>BeetleBase in 2010: revisions to provide comprehensive genomic information for Tribolium castaneum.</title>
        <authorList>
            <person name="Kim H.S."/>
            <person name="Murphy T."/>
            <person name="Xia J."/>
            <person name="Caragea D."/>
            <person name="Park Y."/>
            <person name="Beeman R.W."/>
            <person name="Lorenzen M.D."/>
            <person name="Butcher S."/>
            <person name="Manak J.R."/>
            <person name="Brown S.J."/>
        </authorList>
    </citation>
    <scope>GENOME REANNOTATION</scope>
    <source>
        <strain evidence="5 6">Georgia GA2</strain>
    </source>
</reference>
<sequence>MESRKIVAIFLVVLFFCWQVEGWVYSIQSDPEHTEGGCYTDTYDLGKMKIGERKRVKEMCAEAVCEERGAIFVNGCAAVMAEPPCYLAPGDNSKPFPDCCYEFKCEDEEKMI</sequence>
<dbReference type="Proteomes" id="UP000007266">
    <property type="component" value="Linkage group 3"/>
</dbReference>
<dbReference type="AlphaFoldDB" id="A0A139WK93"/>
<evidence type="ECO:0000259" key="4">
    <source>
        <dbReference type="SMART" id="SM01318"/>
    </source>
</evidence>
<dbReference type="Pfam" id="PF15430">
    <property type="entry name" value="SVWC"/>
    <property type="match status" value="1"/>
</dbReference>
<name>A0A139WK93_TRICA</name>
<dbReference type="GO" id="GO:0005576">
    <property type="term" value="C:extracellular region"/>
    <property type="evidence" value="ECO:0007669"/>
    <property type="project" value="UniProtKB-SubCell"/>
</dbReference>
<evidence type="ECO:0000313" key="5">
    <source>
        <dbReference type="EMBL" id="KYB28336.1"/>
    </source>
</evidence>
<accession>A0A139WK93</accession>
<dbReference type="PANTHER" id="PTHR39957">
    <property type="entry name" value="AT09846P1-RELATED"/>
    <property type="match status" value="1"/>
</dbReference>
<dbReference type="PANTHER" id="PTHR39957:SF1">
    <property type="entry name" value="AT09846P1-RELATED"/>
    <property type="match status" value="1"/>
</dbReference>
<protein>
    <recommendedName>
        <fullName evidence="4">Single domain-containing protein</fullName>
    </recommendedName>
</protein>
<dbReference type="FunCoup" id="A0A139WK93">
    <property type="interactions" value="61"/>
</dbReference>
<comment type="subcellular location">
    <subcellularLocation>
        <location evidence="1">Secreted</location>
    </subcellularLocation>
</comment>
<evidence type="ECO:0000313" key="6">
    <source>
        <dbReference type="Proteomes" id="UP000007266"/>
    </source>
</evidence>
<evidence type="ECO:0000256" key="1">
    <source>
        <dbReference type="ARBA" id="ARBA00004613"/>
    </source>
</evidence>
<dbReference type="EMBL" id="KQ971330">
    <property type="protein sequence ID" value="KYB28336.1"/>
    <property type="molecule type" value="Genomic_DNA"/>
</dbReference>
<gene>
    <name evidence="5" type="primary">AUGUSTUS-3.0.2_32631</name>
    <name evidence="5" type="ORF">TcasGA2_TC032631</name>
</gene>
<keyword evidence="3" id="KW-0732">Signal</keyword>
<feature type="domain" description="Single" evidence="4">
    <location>
        <begin position="38"/>
        <end position="105"/>
    </location>
</feature>